<dbReference type="Proteomes" id="UP001528823">
    <property type="component" value="Unassembled WGS sequence"/>
</dbReference>
<name>A0ABT5UCY5_9GAMM</name>
<accession>A0ABT5UCY5</accession>
<keyword evidence="2" id="KW-1185">Reference proteome</keyword>
<evidence type="ECO:0000313" key="1">
    <source>
        <dbReference type="EMBL" id="MDE1464242.1"/>
    </source>
</evidence>
<organism evidence="1 2">
    <name type="scientific">Spartinivicinus poritis</name>
    <dbReference type="NCBI Taxonomy" id="2994640"/>
    <lineage>
        <taxon>Bacteria</taxon>
        <taxon>Pseudomonadati</taxon>
        <taxon>Pseudomonadota</taxon>
        <taxon>Gammaproteobacteria</taxon>
        <taxon>Oceanospirillales</taxon>
        <taxon>Zooshikellaceae</taxon>
        <taxon>Spartinivicinus</taxon>
    </lineage>
</organism>
<dbReference type="EMBL" id="JAPMOU010000031">
    <property type="protein sequence ID" value="MDE1464242.1"/>
    <property type="molecule type" value="Genomic_DNA"/>
</dbReference>
<sequence length="53" mass="6321">MHKEQVTSSQTQSVAADQNYLLYIIFINKYREVAIHHFRKQLSKVIFLLQKTI</sequence>
<gene>
    <name evidence="1" type="ORF">ORQ98_19980</name>
</gene>
<dbReference type="RefSeq" id="WP_274690572.1">
    <property type="nucleotide sequence ID" value="NZ_JAPMOU010000031.1"/>
</dbReference>
<evidence type="ECO:0000313" key="2">
    <source>
        <dbReference type="Proteomes" id="UP001528823"/>
    </source>
</evidence>
<proteinExistence type="predicted"/>
<reference evidence="1 2" key="1">
    <citation type="submission" date="2022-11" db="EMBL/GenBank/DDBJ databases">
        <title>Spartinivicinus poritis sp. nov., isolated from scleractinian coral Porites lutea.</title>
        <authorList>
            <person name="Zhang G."/>
            <person name="Cai L."/>
            <person name="Wei Q."/>
        </authorList>
    </citation>
    <scope>NUCLEOTIDE SEQUENCE [LARGE SCALE GENOMIC DNA]</scope>
    <source>
        <strain evidence="1 2">A2-2</strain>
    </source>
</reference>
<protein>
    <submittedName>
        <fullName evidence="1">Uncharacterized protein</fullName>
    </submittedName>
</protein>
<comment type="caution">
    <text evidence="1">The sequence shown here is derived from an EMBL/GenBank/DDBJ whole genome shotgun (WGS) entry which is preliminary data.</text>
</comment>